<accession>A0AA35L166</accession>
<sequence>MTSSLVLPSPLLAKSCQCWMAFFLKKKKIPKIHPSYEEAPAGSMLPALVRPEMRTVAGNNKAEPVVFPEFEKKKKEQN</sequence>
<protein>
    <submittedName>
        <fullName evidence="1">Uncharacterized protein</fullName>
    </submittedName>
</protein>
<dbReference type="AlphaFoldDB" id="A0AA35L166"/>
<evidence type="ECO:0000313" key="2">
    <source>
        <dbReference type="Proteomes" id="UP001178461"/>
    </source>
</evidence>
<dbReference type="EMBL" id="OX395136">
    <property type="protein sequence ID" value="CAI5787980.1"/>
    <property type="molecule type" value="Genomic_DNA"/>
</dbReference>
<name>A0AA35L166_9SAUR</name>
<organism evidence="1 2">
    <name type="scientific">Podarcis lilfordi</name>
    <name type="common">Lilford's wall lizard</name>
    <dbReference type="NCBI Taxonomy" id="74358"/>
    <lineage>
        <taxon>Eukaryota</taxon>
        <taxon>Metazoa</taxon>
        <taxon>Chordata</taxon>
        <taxon>Craniata</taxon>
        <taxon>Vertebrata</taxon>
        <taxon>Euteleostomi</taxon>
        <taxon>Lepidosauria</taxon>
        <taxon>Squamata</taxon>
        <taxon>Bifurcata</taxon>
        <taxon>Unidentata</taxon>
        <taxon>Episquamata</taxon>
        <taxon>Laterata</taxon>
        <taxon>Lacertibaenia</taxon>
        <taxon>Lacertidae</taxon>
        <taxon>Podarcis</taxon>
    </lineage>
</organism>
<keyword evidence="2" id="KW-1185">Reference proteome</keyword>
<proteinExistence type="predicted"/>
<reference evidence="1" key="1">
    <citation type="submission" date="2022-12" db="EMBL/GenBank/DDBJ databases">
        <authorList>
            <person name="Alioto T."/>
            <person name="Alioto T."/>
            <person name="Gomez Garrido J."/>
        </authorList>
    </citation>
    <scope>NUCLEOTIDE SEQUENCE</scope>
</reference>
<evidence type="ECO:0000313" key="1">
    <source>
        <dbReference type="EMBL" id="CAI5787980.1"/>
    </source>
</evidence>
<dbReference type="Proteomes" id="UP001178461">
    <property type="component" value="Chromosome 11"/>
</dbReference>
<gene>
    <name evidence="1" type="ORF">PODLI_1B015815</name>
</gene>